<sequence>MTTPDLHSNNTPQVINLTQLKPEVKEKAQQIATTVDIRDSQSVLQYGIGAQSNISAFSESILSQVKTKDAGYIGETLVHLGQSVKELKVDKLGAGGFLASLPFVGRLVHSVKRFITRYEKVSTQIDRIVEELEKARMQLLKDIAMLDTLYEKNHEYLSELDVYIAAGQFKINQVYEQELPEIEKAVAASADPADAQRLHDYKQMVHRFEKKLHDLKLSRTISIQTAPQIRLIQNNDQLLVEKIQSSILNTIPLWKNQVVIAISIFRQNKALELQKNMTKTTNDLLTKNSEMLKQGSIETARENERGLVEIETLKKVNNDLIATIEETLTIQKEGKTKRAQAEGELLKIENDLKAKLNEVKSA</sequence>
<protein>
    <submittedName>
        <fullName evidence="4">Tellurite resistance protein</fullName>
    </submittedName>
</protein>
<dbReference type="Pfam" id="PF05816">
    <property type="entry name" value="TelA"/>
    <property type="match status" value="1"/>
</dbReference>
<evidence type="ECO:0000256" key="2">
    <source>
        <dbReference type="PIRNR" id="PIRNR026508"/>
    </source>
</evidence>
<feature type="coiled-coil region" evidence="3">
    <location>
        <begin position="118"/>
        <end position="149"/>
    </location>
</feature>
<dbReference type="PANTHER" id="PTHR38432:SF1">
    <property type="entry name" value="TELA-LIKE PROTEIN SAOUHSC_01408"/>
    <property type="match status" value="1"/>
</dbReference>
<dbReference type="PANTHER" id="PTHR38432">
    <property type="entry name" value="TELA-LIKE PROTEIN SAOUHSC_01408"/>
    <property type="match status" value="1"/>
</dbReference>
<keyword evidence="3" id="KW-0175">Coiled coil</keyword>
<gene>
    <name evidence="4" type="ORF">JCM15548_61</name>
</gene>
<evidence type="ECO:0000313" key="4">
    <source>
        <dbReference type="EMBL" id="GAO28006.1"/>
    </source>
</evidence>
<evidence type="ECO:0000313" key="5">
    <source>
        <dbReference type="Proteomes" id="UP000032900"/>
    </source>
</evidence>
<dbReference type="Proteomes" id="UP000032900">
    <property type="component" value="Unassembled WGS sequence"/>
</dbReference>
<keyword evidence="5" id="KW-1185">Reference proteome</keyword>
<comment type="similarity">
    <text evidence="1 2">Belongs to the TelA family.</text>
</comment>
<dbReference type="EMBL" id="BAZW01000001">
    <property type="protein sequence ID" value="GAO28006.1"/>
    <property type="molecule type" value="Genomic_DNA"/>
</dbReference>
<name>A0A0E9LS89_9BACT</name>
<dbReference type="PIRSF" id="PIRSF026508">
    <property type="entry name" value="TelA"/>
    <property type="match status" value="1"/>
</dbReference>
<dbReference type="OrthoDB" id="9768858at2"/>
<proteinExistence type="inferred from homology"/>
<dbReference type="AlphaFoldDB" id="A0A0E9LS89"/>
<dbReference type="RefSeq" id="WP_062121927.1">
    <property type="nucleotide sequence ID" value="NZ_BAZW01000001.1"/>
</dbReference>
<dbReference type="InterPro" id="IPR008863">
    <property type="entry name" value="Toxic_anion-R_TelA"/>
</dbReference>
<comment type="caution">
    <text evidence="4">The sequence shown here is derived from an EMBL/GenBank/DDBJ whole genome shotgun (WGS) entry which is preliminary data.</text>
</comment>
<organism evidence="4 5">
    <name type="scientific">Geofilum rubicundum JCM 15548</name>
    <dbReference type="NCBI Taxonomy" id="1236989"/>
    <lineage>
        <taxon>Bacteria</taxon>
        <taxon>Pseudomonadati</taxon>
        <taxon>Bacteroidota</taxon>
        <taxon>Bacteroidia</taxon>
        <taxon>Marinilabiliales</taxon>
        <taxon>Marinilabiliaceae</taxon>
        <taxon>Geofilum</taxon>
    </lineage>
</organism>
<accession>A0A0E9LS89</accession>
<evidence type="ECO:0000256" key="1">
    <source>
        <dbReference type="ARBA" id="ARBA00005541"/>
    </source>
</evidence>
<reference evidence="4 5" key="1">
    <citation type="journal article" date="2015" name="Microbes Environ.">
        <title>Distribution and evolution of nitrogen fixation genes in the phylum bacteroidetes.</title>
        <authorList>
            <person name="Inoue J."/>
            <person name="Oshima K."/>
            <person name="Suda W."/>
            <person name="Sakamoto M."/>
            <person name="Iino T."/>
            <person name="Noda S."/>
            <person name="Hongoh Y."/>
            <person name="Hattori M."/>
            <person name="Ohkuma M."/>
        </authorList>
    </citation>
    <scope>NUCLEOTIDE SEQUENCE [LARGE SCALE GENOMIC DNA]</scope>
    <source>
        <strain evidence="4">JCM 15548</strain>
    </source>
</reference>
<dbReference type="STRING" id="1236989.JCM15548_61"/>
<evidence type="ECO:0000256" key="3">
    <source>
        <dbReference type="SAM" id="Coils"/>
    </source>
</evidence>